<dbReference type="InterPro" id="IPR028087">
    <property type="entry name" value="Tad_N"/>
</dbReference>
<feature type="transmembrane region" description="Helical" evidence="1">
    <location>
        <begin position="20"/>
        <end position="40"/>
    </location>
</feature>
<name>T0H4R3_9SPHN</name>
<gene>
    <name evidence="3" type="ORF">L284_21795</name>
</gene>
<dbReference type="RefSeq" id="WP_021236024.1">
    <property type="nucleotide sequence ID" value="NZ_ATHL01000151.1"/>
</dbReference>
<sequence length="524" mass="53756">MISHAPIHRFLADQSGAVAATYGLSLFALIMVGGVGFDYARLAGMDSELQNGADQAALAGATQLDGKSGACSRAAAAAIGLVTNTTILASTHSISVASESACDATGTVRFWQNRDATQAATSDANARYIELDVAARSVDYALTPVGGLLHATSKASAMAGIGSSICKVPPVFMCNPAEASDVSFNTPDYIGKGIRLIANDGGGNYGPGNFGYLQSNAGNGAQAVAQTLGRTEIPGDCLGIDGVDTKPGVQVSVLDALNTRFDVYANGLNQACGNGNGLCPPSANTRKDLMHKGGTGNCAFQTGNGNGWHEAPHPYVPTSATTPLTAAQITGLSPMGYPRDMCHAVSLTGSCAKGQIGDGNWDRNAFFKTNGANYPSTFDVGGTFGTAAPTRYQVYRYEAANAGSRLQIQADGSDTSRPQPYCQAPGVPVGGVSGGNGAADRRVISVAVINCQSQGIGGASSGVQVQKWVDVFLVEPAVARKSGSTKLTEQSDVYVEVIRETSLGSGGGSSAAQMIRRDVPYLVK</sequence>
<keyword evidence="1" id="KW-1133">Transmembrane helix</keyword>
<reference evidence="3 4" key="1">
    <citation type="journal article" date="2013" name="Genome Announc.">
        <title>Genome Sequence of Novosphingobium lindaniclasticum LE124T, Isolated from a Hexachlorocyclohexane Dumpsite.</title>
        <authorList>
            <person name="Saxena A."/>
            <person name="Nayyar N."/>
            <person name="Sangwan N."/>
            <person name="Kumari R."/>
            <person name="Khurana J.P."/>
            <person name="Lal R."/>
        </authorList>
    </citation>
    <scope>NUCLEOTIDE SEQUENCE [LARGE SCALE GENOMIC DNA]</scope>
    <source>
        <strain evidence="3 4">LE124</strain>
    </source>
</reference>
<keyword evidence="4" id="KW-1185">Reference proteome</keyword>
<evidence type="ECO:0000259" key="2">
    <source>
        <dbReference type="Pfam" id="PF13400"/>
    </source>
</evidence>
<evidence type="ECO:0000256" key="1">
    <source>
        <dbReference type="SAM" id="Phobius"/>
    </source>
</evidence>
<keyword evidence="1" id="KW-0472">Membrane</keyword>
<evidence type="ECO:0000313" key="4">
    <source>
        <dbReference type="Proteomes" id="UP000015527"/>
    </source>
</evidence>
<feature type="domain" description="Putative Flp pilus-assembly TadG-like N-terminal" evidence="2">
    <location>
        <begin position="16"/>
        <end position="62"/>
    </location>
</feature>
<dbReference type="eggNOG" id="COG4961">
    <property type="taxonomic scope" value="Bacteria"/>
</dbReference>
<proteinExistence type="predicted"/>
<dbReference type="Pfam" id="PF13400">
    <property type="entry name" value="Tad"/>
    <property type="match status" value="1"/>
</dbReference>
<comment type="caution">
    <text evidence="3">The sequence shown here is derived from an EMBL/GenBank/DDBJ whole genome shotgun (WGS) entry which is preliminary data.</text>
</comment>
<dbReference type="EMBL" id="ATHL01000151">
    <property type="protein sequence ID" value="EQB07957.1"/>
    <property type="molecule type" value="Genomic_DNA"/>
</dbReference>
<protein>
    <recommendedName>
        <fullName evidence="2">Putative Flp pilus-assembly TadG-like N-terminal domain-containing protein</fullName>
    </recommendedName>
</protein>
<dbReference type="Proteomes" id="UP000015527">
    <property type="component" value="Unassembled WGS sequence"/>
</dbReference>
<keyword evidence="1" id="KW-0812">Transmembrane</keyword>
<dbReference type="OrthoDB" id="8014659at2"/>
<accession>T0H4R3</accession>
<dbReference type="PATRIC" id="fig|1096930.3.peg.4283"/>
<organism evidence="3 4">
    <name type="scientific">Novosphingobium lindaniclasticum LE124</name>
    <dbReference type="NCBI Taxonomy" id="1096930"/>
    <lineage>
        <taxon>Bacteria</taxon>
        <taxon>Pseudomonadati</taxon>
        <taxon>Pseudomonadota</taxon>
        <taxon>Alphaproteobacteria</taxon>
        <taxon>Sphingomonadales</taxon>
        <taxon>Sphingomonadaceae</taxon>
        <taxon>Novosphingobium</taxon>
    </lineage>
</organism>
<dbReference type="AlphaFoldDB" id="T0H4R3"/>
<evidence type="ECO:0000313" key="3">
    <source>
        <dbReference type="EMBL" id="EQB07957.1"/>
    </source>
</evidence>